<keyword evidence="4" id="KW-1185">Reference proteome</keyword>
<keyword evidence="2" id="KW-0732">Signal</keyword>
<reference evidence="3" key="2">
    <citation type="submission" date="2020-09" db="EMBL/GenBank/DDBJ databases">
        <authorList>
            <person name="Sun Q."/>
            <person name="Zhou Y."/>
        </authorList>
    </citation>
    <scope>NUCLEOTIDE SEQUENCE</scope>
    <source>
        <strain evidence="3">CGMCC 1.15360</strain>
    </source>
</reference>
<reference evidence="3" key="1">
    <citation type="journal article" date="2014" name="Int. J. Syst. Evol. Microbiol.">
        <title>Complete genome sequence of Corynebacterium casei LMG S-19264T (=DSM 44701T), isolated from a smear-ripened cheese.</title>
        <authorList>
            <consortium name="US DOE Joint Genome Institute (JGI-PGF)"/>
            <person name="Walter F."/>
            <person name="Albersmeier A."/>
            <person name="Kalinowski J."/>
            <person name="Ruckert C."/>
        </authorList>
    </citation>
    <scope>NUCLEOTIDE SEQUENCE</scope>
    <source>
        <strain evidence="3">CGMCC 1.15360</strain>
    </source>
</reference>
<evidence type="ECO:0000313" key="3">
    <source>
        <dbReference type="EMBL" id="GGD77622.1"/>
    </source>
</evidence>
<dbReference type="OrthoDB" id="7550365at2"/>
<evidence type="ECO:0000256" key="1">
    <source>
        <dbReference type="SAM" id="MobiDB-lite"/>
    </source>
</evidence>
<feature type="chain" id="PRO_5037802359" description="Lipoprotein" evidence="2">
    <location>
        <begin position="23"/>
        <end position="242"/>
    </location>
</feature>
<evidence type="ECO:0000256" key="2">
    <source>
        <dbReference type="SAM" id="SignalP"/>
    </source>
</evidence>
<protein>
    <recommendedName>
        <fullName evidence="5">Lipoprotein</fullName>
    </recommendedName>
</protein>
<sequence>MKLQTVGLCALTLALAACGSSAEETNPTDETAAAPAPVEEEPSLADLATSAEGPYAPEDQCTGLYGFDSFRGQLRRTVTFRDAKGLAALADPAIKLDFGGTSGVEALTSKVEADPELWDDMADVLALGCASESETSATMPAFFATMPKDVDGTSAYLVTANDAPVYTDAEGTTPGDATISWDLVKLVGDAPAEGAELAEVATLDGKTTGYMKLSQLRSAIDYRILANRGDDGWKITAFVAGD</sequence>
<dbReference type="PROSITE" id="PS51257">
    <property type="entry name" value="PROKAR_LIPOPROTEIN"/>
    <property type="match status" value="1"/>
</dbReference>
<name>A0A916Z5M7_9SPHN</name>
<evidence type="ECO:0000313" key="4">
    <source>
        <dbReference type="Proteomes" id="UP000612349"/>
    </source>
</evidence>
<dbReference type="EMBL" id="BMIP01000007">
    <property type="protein sequence ID" value="GGD77622.1"/>
    <property type="molecule type" value="Genomic_DNA"/>
</dbReference>
<dbReference type="RefSeq" id="WP_156521847.1">
    <property type="nucleotide sequence ID" value="NZ_BMIP01000007.1"/>
</dbReference>
<comment type="caution">
    <text evidence="3">The sequence shown here is derived from an EMBL/GenBank/DDBJ whole genome shotgun (WGS) entry which is preliminary data.</text>
</comment>
<feature type="signal peptide" evidence="2">
    <location>
        <begin position="1"/>
        <end position="22"/>
    </location>
</feature>
<dbReference type="AlphaFoldDB" id="A0A916Z5M7"/>
<evidence type="ECO:0008006" key="5">
    <source>
        <dbReference type="Google" id="ProtNLM"/>
    </source>
</evidence>
<dbReference type="Proteomes" id="UP000612349">
    <property type="component" value="Unassembled WGS sequence"/>
</dbReference>
<gene>
    <name evidence="3" type="ORF">GCM10010990_29190</name>
</gene>
<feature type="compositionally biased region" description="Low complexity" evidence="1">
    <location>
        <begin position="20"/>
        <end position="37"/>
    </location>
</feature>
<accession>A0A916Z5M7</accession>
<feature type="region of interest" description="Disordered" evidence="1">
    <location>
        <begin position="20"/>
        <end position="41"/>
    </location>
</feature>
<organism evidence="3 4">
    <name type="scientific">Croceicoccus mobilis</name>
    <dbReference type="NCBI Taxonomy" id="1703339"/>
    <lineage>
        <taxon>Bacteria</taxon>
        <taxon>Pseudomonadati</taxon>
        <taxon>Pseudomonadota</taxon>
        <taxon>Alphaproteobacteria</taxon>
        <taxon>Sphingomonadales</taxon>
        <taxon>Erythrobacteraceae</taxon>
        <taxon>Croceicoccus</taxon>
    </lineage>
</organism>
<proteinExistence type="predicted"/>